<dbReference type="Proteomes" id="UP000027222">
    <property type="component" value="Unassembled WGS sequence"/>
</dbReference>
<dbReference type="AlphaFoldDB" id="A0A067S995"/>
<evidence type="ECO:0000256" key="1">
    <source>
        <dbReference type="SAM" id="Phobius"/>
    </source>
</evidence>
<accession>A0A067S995</accession>
<evidence type="ECO:0000313" key="3">
    <source>
        <dbReference type="Proteomes" id="UP000027222"/>
    </source>
</evidence>
<gene>
    <name evidence="2" type="ORF">GALMADRAFT_1086461</name>
</gene>
<evidence type="ECO:0000313" key="2">
    <source>
        <dbReference type="EMBL" id="KDR67435.1"/>
    </source>
</evidence>
<dbReference type="EMBL" id="KL142415">
    <property type="protein sequence ID" value="KDR67435.1"/>
    <property type="molecule type" value="Genomic_DNA"/>
</dbReference>
<sequence>MSLSYTPACLFHLFLFFFVVALLYIPCLHPLFIVHCSSFIVLCSSPLQFVISLSVSFVHTLSSLSSPLSLLFSFSSRRFSAGESQSLHSSCSNQPSFYF</sequence>
<reference evidence="3" key="1">
    <citation type="journal article" date="2014" name="Proc. Natl. Acad. Sci. U.S.A.">
        <title>Extensive sampling of basidiomycete genomes demonstrates inadequacy of the white-rot/brown-rot paradigm for wood decay fungi.</title>
        <authorList>
            <person name="Riley R."/>
            <person name="Salamov A.A."/>
            <person name="Brown D.W."/>
            <person name="Nagy L.G."/>
            <person name="Floudas D."/>
            <person name="Held B.W."/>
            <person name="Levasseur A."/>
            <person name="Lombard V."/>
            <person name="Morin E."/>
            <person name="Otillar R."/>
            <person name="Lindquist E.A."/>
            <person name="Sun H."/>
            <person name="LaButti K.M."/>
            <person name="Schmutz J."/>
            <person name="Jabbour D."/>
            <person name="Luo H."/>
            <person name="Baker S.E."/>
            <person name="Pisabarro A.G."/>
            <person name="Walton J.D."/>
            <person name="Blanchette R.A."/>
            <person name="Henrissat B."/>
            <person name="Martin F."/>
            <person name="Cullen D."/>
            <person name="Hibbett D.S."/>
            <person name="Grigoriev I.V."/>
        </authorList>
    </citation>
    <scope>NUCLEOTIDE SEQUENCE [LARGE SCALE GENOMIC DNA]</scope>
    <source>
        <strain evidence="3">CBS 339.88</strain>
    </source>
</reference>
<keyword evidence="1" id="KW-1133">Transmembrane helix</keyword>
<keyword evidence="1" id="KW-0472">Membrane</keyword>
<feature type="transmembrane region" description="Helical" evidence="1">
    <location>
        <begin position="7"/>
        <end position="26"/>
    </location>
</feature>
<protein>
    <submittedName>
        <fullName evidence="2">Uncharacterized protein</fullName>
    </submittedName>
</protein>
<proteinExistence type="predicted"/>
<keyword evidence="3" id="KW-1185">Reference proteome</keyword>
<name>A0A067S995_GALM3</name>
<organism evidence="2 3">
    <name type="scientific">Galerina marginata (strain CBS 339.88)</name>
    <dbReference type="NCBI Taxonomy" id="685588"/>
    <lineage>
        <taxon>Eukaryota</taxon>
        <taxon>Fungi</taxon>
        <taxon>Dikarya</taxon>
        <taxon>Basidiomycota</taxon>
        <taxon>Agaricomycotina</taxon>
        <taxon>Agaricomycetes</taxon>
        <taxon>Agaricomycetidae</taxon>
        <taxon>Agaricales</taxon>
        <taxon>Agaricineae</taxon>
        <taxon>Strophariaceae</taxon>
        <taxon>Galerina</taxon>
    </lineage>
</organism>
<feature type="transmembrane region" description="Helical" evidence="1">
    <location>
        <begin position="32"/>
        <end position="58"/>
    </location>
</feature>
<keyword evidence="1" id="KW-0812">Transmembrane</keyword>
<dbReference type="HOGENOM" id="CLU_2320560_0_0_1"/>